<organism evidence="1 2">
    <name type="scientific">Shewanella mangrovisoli</name>
    <dbReference type="NCBI Taxonomy" id="2864211"/>
    <lineage>
        <taxon>Bacteria</taxon>
        <taxon>Pseudomonadati</taxon>
        <taxon>Pseudomonadota</taxon>
        <taxon>Gammaproteobacteria</taxon>
        <taxon>Alteromonadales</taxon>
        <taxon>Shewanellaceae</taxon>
        <taxon>Shewanella</taxon>
    </lineage>
</organism>
<sequence length="333" mass="36554">MFPHQNPLPKSDVITTPAFETLLANVKTCLLDYLEQHSPGDAAAVRETLANEAEILTKFTEAFTVILQSHFRQMNAQAQQMFGMYATDKAMVDLIASQLGVKRLVLEEGDPNAYPPVLPVMESNEALLTRYYLAAYALATTGTRSGYRFHAMTLGGRPMVKVESPEPNKVVVTYEFTEHEDAGKTKDAQARQVTPGVVDCYILAHAGNGIPEQALVDATQNYLGRDDIAQETDLITVKTPSIQNWSCRAQLYVRPGPDANMVKVAAEKAVQEYATSQHRLGGSIEPSMIYSVLLKSTGAHRADLIEPAQPIRCAHSEAPYLESINITVSTENL</sequence>
<dbReference type="RefSeq" id="WP_342201194.1">
    <property type="nucleotide sequence ID" value="NZ_JBCATE010000002.1"/>
</dbReference>
<keyword evidence="2" id="KW-1185">Reference proteome</keyword>
<proteinExistence type="predicted"/>
<evidence type="ECO:0000313" key="2">
    <source>
        <dbReference type="Proteomes" id="UP001576708"/>
    </source>
</evidence>
<dbReference type="InterPro" id="IPR014507">
    <property type="entry name" value="Baseplate_assembly_J_pred"/>
</dbReference>
<dbReference type="EMBL" id="JBHFGU010000002">
    <property type="protein sequence ID" value="MFB2619582.1"/>
    <property type="molecule type" value="Genomic_DNA"/>
</dbReference>
<name>A0ABV4VH16_9GAMM</name>
<reference evidence="1 2" key="1">
    <citation type="submission" date="2024-09" db="EMBL/GenBank/DDBJ databases">
        <authorList>
            <person name="Zhang Y."/>
        </authorList>
    </citation>
    <scope>NUCLEOTIDE SEQUENCE [LARGE SCALE GENOMIC DNA]</scope>
    <source>
        <strain evidence="1 2">ZJ318</strain>
    </source>
</reference>
<protein>
    <submittedName>
        <fullName evidence="1">Baseplate J/gp47 family protein</fullName>
    </submittedName>
</protein>
<accession>A0ABV4VH16</accession>
<evidence type="ECO:0000313" key="1">
    <source>
        <dbReference type="EMBL" id="MFB2619582.1"/>
    </source>
</evidence>
<gene>
    <name evidence="1" type="ORF">ACE02W_07205</name>
</gene>
<comment type="caution">
    <text evidence="1">The sequence shown here is derived from an EMBL/GenBank/DDBJ whole genome shotgun (WGS) entry which is preliminary data.</text>
</comment>
<dbReference type="PIRSF" id="PIRSF020481">
    <property type="entry name" value="BAP"/>
    <property type="match status" value="1"/>
</dbReference>
<dbReference type="Proteomes" id="UP001576708">
    <property type="component" value="Unassembled WGS sequence"/>
</dbReference>